<evidence type="ECO:0000313" key="4">
    <source>
        <dbReference type="Proteomes" id="UP000294257"/>
    </source>
</evidence>
<protein>
    <submittedName>
        <fullName evidence="3">DNA-binding protein YbaB</fullName>
    </submittedName>
</protein>
<keyword evidence="3" id="KW-0238">DNA-binding</keyword>
<dbReference type="SUPFAM" id="SSF82607">
    <property type="entry name" value="YbaB-like"/>
    <property type="match status" value="1"/>
</dbReference>
<dbReference type="AlphaFoldDB" id="A0A4Q7KH55"/>
<keyword evidence="4" id="KW-1185">Reference proteome</keyword>
<name>A0A4Q7KH55_9PSEU</name>
<feature type="coiled-coil region" evidence="1">
    <location>
        <begin position="13"/>
        <end position="40"/>
    </location>
</feature>
<accession>A0A4Q7KH55</accession>
<dbReference type="EMBL" id="SGWQ01000010">
    <property type="protein sequence ID" value="RZS33864.1"/>
    <property type="molecule type" value="Genomic_DNA"/>
</dbReference>
<reference evidence="3 4" key="1">
    <citation type="submission" date="2019-02" db="EMBL/GenBank/DDBJ databases">
        <title>Genomic Encyclopedia of Type Strains, Phase IV (KMG-IV): sequencing the most valuable type-strain genomes for metagenomic binning, comparative biology and taxonomic classification.</title>
        <authorList>
            <person name="Goeker M."/>
        </authorList>
    </citation>
    <scope>NUCLEOTIDE SEQUENCE [LARGE SCALE GENOMIC DNA]</scope>
    <source>
        <strain evidence="3 4">DSM 101727</strain>
    </source>
</reference>
<dbReference type="GO" id="GO:0003677">
    <property type="term" value="F:DNA binding"/>
    <property type="evidence" value="ECO:0007669"/>
    <property type="project" value="UniProtKB-KW"/>
</dbReference>
<comment type="caution">
    <text evidence="3">The sequence shown here is derived from an EMBL/GenBank/DDBJ whole genome shotgun (WGS) entry which is preliminary data.</text>
</comment>
<evidence type="ECO:0000313" key="3">
    <source>
        <dbReference type="EMBL" id="RZS33864.1"/>
    </source>
</evidence>
<dbReference type="OrthoDB" id="3689387at2"/>
<dbReference type="Proteomes" id="UP000294257">
    <property type="component" value="Unassembled WGS sequence"/>
</dbReference>
<dbReference type="InterPro" id="IPR004401">
    <property type="entry name" value="YbaB/EbfC"/>
</dbReference>
<feature type="region of interest" description="Disordered" evidence="2">
    <location>
        <begin position="105"/>
        <end position="152"/>
    </location>
</feature>
<dbReference type="Gene3D" id="3.30.1310.10">
    <property type="entry name" value="Nucleoid-associated protein YbaB-like domain"/>
    <property type="match status" value="1"/>
</dbReference>
<sequence>MGPDLSADHQAEVDGLLAEYRRSREQLAAVQQELAAIRVTASTEDGGITVTVGPQGTLTNLVITDAAHQRYRAAELAAIVVRLATAAAAQASERAARTLTPVLPADSDPAAVLRGTADLSDAEIAPKKPPPSEESFEDVPTWMDTRDGRPPS</sequence>
<dbReference type="Pfam" id="PF02575">
    <property type="entry name" value="YbaB_DNA_bd"/>
    <property type="match status" value="1"/>
</dbReference>
<organism evidence="3 4">
    <name type="scientific">Herbihabitans rhizosphaerae</name>
    <dbReference type="NCBI Taxonomy" id="1872711"/>
    <lineage>
        <taxon>Bacteria</taxon>
        <taxon>Bacillati</taxon>
        <taxon>Actinomycetota</taxon>
        <taxon>Actinomycetes</taxon>
        <taxon>Pseudonocardiales</taxon>
        <taxon>Pseudonocardiaceae</taxon>
        <taxon>Herbihabitans</taxon>
    </lineage>
</organism>
<evidence type="ECO:0000256" key="2">
    <source>
        <dbReference type="SAM" id="MobiDB-lite"/>
    </source>
</evidence>
<dbReference type="RefSeq" id="WP_130347076.1">
    <property type="nucleotide sequence ID" value="NZ_SGWQ01000010.1"/>
</dbReference>
<dbReference type="InterPro" id="IPR036894">
    <property type="entry name" value="YbaB-like_sf"/>
</dbReference>
<gene>
    <name evidence="3" type="ORF">EV193_11014</name>
</gene>
<evidence type="ECO:0000256" key="1">
    <source>
        <dbReference type="SAM" id="Coils"/>
    </source>
</evidence>
<keyword evidence="1" id="KW-0175">Coiled coil</keyword>
<proteinExistence type="predicted"/>